<organism evidence="1 2">
    <name type="scientific">Angiostrongylus cantonensis</name>
    <name type="common">Rat lungworm</name>
    <dbReference type="NCBI Taxonomy" id="6313"/>
    <lineage>
        <taxon>Eukaryota</taxon>
        <taxon>Metazoa</taxon>
        <taxon>Ecdysozoa</taxon>
        <taxon>Nematoda</taxon>
        <taxon>Chromadorea</taxon>
        <taxon>Rhabditida</taxon>
        <taxon>Rhabditina</taxon>
        <taxon>Rhabditomorpha</taxon>
        <taxon>Strongyloidea</taxon>
        <taxon>Metastrongylidae</taxon>
        <taxon>Angiostrongylus</taxon>
    </lineage>
</organism>
<name>A0A0K0DLU0_ANGCA</name>
<keyword evidence="1" id="KW-1185">Reference proteome</keyword>
<dbReference type="Gene3D" id="3.60.10.10">
    <property type="entry name" value="Endonuclease/exonuclease/phosphatase"/>
    <property type="match status" value="1"/>
</dbReference>
<reference evidence="1" key="1">
    <citation type="submission" date="2012-09" db="EMBL/GenBank/DDBJ databases">
        <authorList>
            <person name="Martin A.A."/>
        </authorList>
    </citation>
    <scope>NUCLEOTIDE SEQUENCE</scope>
</reference>
<reference evidence="2" key="2">
    <citation type="submission" date="2017-02" db="UniProtKB">
        <authorList>
            <consortium name="WormBaseParasite"/>
        </authorList>
    </citation>
    <scope>IDENTIFICATION</scope>
</reference>
<protein>
    <submittedName>
        <fullName evidence="2">FAR1 domain-containing protein</fullName>
    </submittedName>
</protein>
<evidence type="ECO:0000313" key="2">
    <source>
        <dbReference type="WBParaSite" id="ACAC_0001259501-mRNA-1"/>
    </source>
</evidence>
<dbReference type="AlphaFoldDB" id="A0A0K0DLU0"/>
<accession>A0A0K0DLU0</accession>
<dbReference type="WBParaSite" id="ACAC_0001259501-mRNA-1">
    <property type="protein sequence ID" value="ACAC_0001259501-mRNA-1"/>
    <property type="gene ID" value="ACAC_0001259501"/>
</dbReference>
<sequence length="202" mass="23450">MTSYDVIGLAETRRRHSFNAVYDTREELILGTCDSRRVGVNRSLSMNIDLFLKVIIVDFNAKIGPRRTSEKRHNGTQGLEWNEECERLSEFIKANKTIHGNSQFQKPHSQRWTLESPNGEYHNEIDHIIVNRKFCLTGFAVVRKFYTRSDNAVLRARFYFSRKGEKAAKFKNRSPRTTTNADLFISLLGCWEDAVVDNIDEE</sequence>
<evidence type="ECO:0000313" key="1">
    <source>
        <dbReference type="Proteomes" id="UP000035642"/>
    </source>
</evidence>
<dbReference type="Proteomes" id="UP000035642">
    <property type="component" value="Unassembled WGS sequence"/>
</dbReference>
<proteinExistence type="predicted"/>
<dbReference type="InterPro" id="IPR036691">
    <property type="entry name" value="Endo/exonu/phosph_ase_sf"/>
</dbReference>